<evidence type="ECO:0000313" key="2">
    <source>
        <dbReference type="Proteomes" id="UP001499910"/>
    </source>
</evidence>
<protein>
    <submittedName>
        <fullName evidence="1">Uncharacterized protein</fullName>
    </submittedName>
</protein>
<keyword evidence="2" id="KW-1185">Reference proteome</keyword>
<name>A0ABP9L355_9RHOB</name>
<dbReference type="EMBL" id="BAABHW010000001">
    <property type="protein sequence ID" value="GAA5068532.1"/>
    <property type="molecule type" value="Genomic_DNA"/>
</dbReference>
<dbReference type="InterPro" id="IPR029044">
    <property type="entry name" value="Nucleotide-diphossugar_trans"/>
</dbReference>
<proteinExistence type="predicted"/>
<reference evidence="2" key="1">
    <citation type="journal article" date="2019" name="Int. J. Syst. Evol. Microbiol.">
        <title>The Global Catalogue of Microorganisms (GCM) 10K type strain sequencing project: providing services to taxonomists for standard genome sequencing and annotation.</title>
        <authorList>
            <consortium name="The Broad Institute Genomics Platform"/>
            <consortium name="The Broad Institute Genome Sequencing Center for Infectious Disease"/>
            <person name="Wu L."/>
            <person name="Ma J."/>
        </authorList>
    </citation>
    <scope>NUCLEOTIDE SEQUENCE [LARGE SCALE GENOMIC DNA]</scope>
    <source>
        <strain evidence="2">JCM 18015</strain>
    </source>
</reference>
<gene>
    <name evidence="1" type="ORF">GCM10023209_09210</name>
</gene>
<sequence length="321" mass="35492">MANSAGVEVFFVVDGPRLEAQACLLVPTLRAHLDARSQRAVAYVRSDYIDKIDPLTAEVLERSGISLREIPHTHLGHLPWSAPYPQGNKLLAAADERDCEVSVFMDTDMVLARPVNFARELGRAQIAASVSDYASPGTDADSWRSHYALFGLDLPEQRVRLRGGRRLTTLPYFNAGLVIFREADANGDPTGIGRSWLEAALLLEKAGDAVADRTFIDQLALPILGYKIEAPVKKLAQRMNFNIQAFGAAPASAADIVHYHNIGVLWQHADHARNALAELHALIGPDGIERFAQTFFPHIKRKRMKQYLPEFATPLPRREAA</sequence>
<dbReference type="SUPFAM" id="SSF53448">
    <property type="entry name" value="Nucleotide-diphospho-sugar transferases"/>
    <property type="match status" value="1"/>
</dbReference>
<dbReference type="RefSeq" id="WP_259546410.1">
    <property type="nucleotide sequence ID" value="NZ_BAABHW010000001.1"/>
</dbReference>
<organism evidence="1 2">
    <name type="scientific">[Roseibacterium] beibuensis</name>
    <dbReference type="NCBI Taxonomy" id="1193142"/>
    <lineage>
        <taxon>Bacteria</taxon>
        <taxon>Pseudomonadati</taxon>
        <taxon>Pseudomonadota</taxon>
        <taxon>Alphaproteobacteria</taxon>
        <taxon>Rhodobacterales</taxon>
        <taxon>Roseobacteraceae</taxon>
        <taxon>Roseicyclus</taxon>
    </lineage>
</organism>
<comment type="caution">
    <text evidence="1">The sequence shown here is derived from an EMBL/GenBank/DDBJ whole genome shotgun (WGS) entry which is preliminary data.</text>
</comment>
<dbReference type="Proteomes" id="UP001499910">
    <property type="component" value="Unassembled WGS sequence"/>
</dbReference>
<accession>A0ABP9L355</accession>
<evidence type="ECO:0000313" key="1">
    <source>
        <dbReference type="EMBL" id="GAA5068532.1"/>
    </source>
</evidence>